<feature type="compositionally biased region" description="Polar residues" evidence="1">
    <location>
        <begin position="7"/>
        <end position="20"/>
    </location>
</feature>
<dbReference type="GO" id="GO:0005829">
    <property type="term" value="C:cytosol"/>
    <property type="evidence" value="ECO:0007669"/>
    <property type="project" value="TreeGrafter"/>
</dbReference>
<evidence type="ECO:0000313" key="3">
    <source>
        <dbReference type="EMBL" id="PWA63116.1"/>
    </source>
</evidence>
<organism evidence="3 4">
    <name type="scientific">Artemisia annua</name>
    <name type="common">Sweet wormwood</name>
    <dbReference type="NCBI Taxonomy" id="35608"/>
    <lineage>
        <taxon>Eukaryota</taxon>
        <taxon>Viridiplantae</taxon>
        <taxon>Streptophyta</taxon>
        <taxon>Embryophyta</taxon>
        <taxon>Tracheophyta</taxon>
        <taxon>Spermatophyta</taxon>
        <taxon>Magnoliopsida</taxon>
        <taxon>eudicotyledons</taxon>
        <taxon>Gunneridae</taxon>
        <taxon>Pentapetalae</taxon>
        <taxon>asterids</taxon>
        <taxon>campanulids</taxon>
        <taxon>Asterales</taxon>
        <taxon>Asteraceae</taxon>
        <taxon>Asteroideae</taxon>
        <taxon>Anthemideae</taxon>
        <taxon>Artemisiinae</taxon>
        <taxon>Artemisia</taxon>
    </lineage>
</organism>
<dbReference type="EMBL" id="PKPP01004712">
    <property type="protein sequence ID" value="PWA63116.1"/>
    <property type="molecule type" value="Genomic_DNA"/>
</dbReference>
<comment type="caution">
    <text evidence="3">The sequence shown here is derived from an EMBL/GenBank/DDBJ whole genome shotgun (WGS) entry which is preliminary data.</text>
</comment>
<dbReference type="InterPro" id="IPR015847">
    <property type="entry name" value="ExoRNase_PH_dom2"/>
</dbReference>
<dbReference type="GO" id="GO:0009570">
    <property type="term" value="C:chloroplast stroma"/>
    <property type="evidence" value="ECO:0007669"/>
    <property type="project" value="TreeGrafter"/>
</dbReference>
<dbReference type="Pfam" id="PF03725">
    <property type="entry name" value="RNase_PH_C"/>
    <property type="match status" value="1"/>
</dbReference>
<dbReference type="GO" id="GO:0000958">
    <property type="term" value="P:mitochondrial mRNA catabolic process"/>
    <property type="evidence" value="ECO:0007669"/>
    <property type="project" value="TreeGrafter"/>
</dbReference>
<reference evidence="3 4" key="1">
    <citation type="journal article" date="2018" name="Mol. Plant">
        <title>The genome of Artemisia annua provides insight into the evolution of Asteraceae family and artemisinin biosynthesis.</title>
        <authorList>
            <person name="Shen Q."/>
            <person name="Zhang L."/>
            <person name="Liao Z."/>
            <person name="Wang S."/>
            <person name="Yan T."/>
            <person name="Shi P."/>
            <person name="Liu M."/>
            <person name="Fu X."/>
            <person name="Pan Q."/>
            <person name="Wang Y."/>
            <person name="Lv Z."/>
            <person name="Lu X."/>
            <person name="Zhang F."/>
            <person name="Jiang W."/>
            <person name="Ma Y."/>
            <person name="Chen M."/>
            <person name="Hao X."/>
            <person name="Li L."/>
            <person name="Tang Y."/>
            <person name="Lv G."/>
            <person name="Zhou Y."/>
            <person name="Sun X."/>
            <person name="Brodelius P.E."/>
            <person name="Rose J.K.C."/>
            <person name="Tang K."/>
        </authorList>
    </citation>
    <scope>NUCLEOTIDE SEQUENCE [LARGE SCALE GENOMIC DNA]</scope>
    <source>
        <strain evidence="4">cv. Huhao1</strain>
        <tissue evidence="3">Leaf</tissue>
    </source>
</reference>
<dbReference type="Gene3D" id="3.30.230.70">
    <property type="entry name" value="GHMP Kinase, N-terminal domain"/>
    <property type="match status" value="1"/>
</dbReference>
<gene>
    <name evidence="3" type="ORF">CTI12_AA276910</name>
</gene>
<dbReference type="Proteomes" id="UP000245207">
    <property type="component" value="Unassembled WGS sequence"/>
</dbReference>
<dbReference type="GO" id="GO:0005739">
    <property type="term" value="C:mitochondrion"/>
    <property type="evidence" value="ECO:0007669"/>
    <property type="project" value="TreeGrafter"/>
</dbReference>
<protein>
    <submittedName>
        <fullName evidence="3">Polyribonucleotide nucleotidyltransferase</fullName>
    </submittedName>
</protein>
<feature type="domain" description="Exoribonuclease phosphorolytic" evidence="2">
    <location>
        <begin position="134"/>
        <end position="190"/>
    </location>
</feature>
<dbReference type="InterPro" id="IPR027408">
    <property type="entry name" value="PNPase/RNase_PH_dom_sf"/>
</dbReference>
<dbReference type="STRING" id="35608.A0A2U1MPG7"/>
<dbReference type="GO" id="GO:0003723">
    <property type="term" value="F:RNA binding"/>
    <property type="evidence" value="ECO:0007669"/>
    <property type="project" value="InterPro"/>
</dbReference>
<dbReference type="GO" id="GO:0004654">
    <property type="term" value="F:polyribonucleotide nucleotidyltransferase activity"/>
    <property type="evidence" value="ECO:0007669"/>
    <property type="project" value="InterPro"/>
</dbReference>
<dbReference type="PANTHER" id="PTHR11252:SF0">
    <property type="entry name" value="POLYRIBONUCLEOTIDE NUCLEOTIDYLTRANSFERASE 1, MITOCHONDRIAL"/>
    <property type="match status" value="1"/>
</dbReference>
<dbReference type="GO" id="GO:0000965">
    <property type="term" value="P:mitochondrial RNA 3'-end processing"/>
    <property type="evidence" value="ECO:0007669"/>
    <property type="project" value="TreeGrafter"/>
</dbReference>
<dbReference type="InterPro" id="IPR036345">
    <property type="entry name" value="ExoRNase_PH_dom2_sf"/>
</dbReference>
<dbReference type="PANTHER" id="PTHR11252">
    <property type="entry name" value="POLYRIBONUCLEOTIDE NUCLEOTIDYLTRANSFERASE"/>
    <property type="match status" value="1"/>
</dbReference>
<keyword evidence="3" id="KW-0808">Transferase</keyword>
<dbReference type="InterPro" id="IPR012162">
    <property type="entry name" value="PNPase"/>
</dbReference>
<accession>A0A2U1MPG7</accession>
<sequence length="200" mass="21319">MAGNGGLLSSENASPSTRIDNTSFTTLHQCKTGVETETVCGFVVIDDHQEEREKERKVREQGVLQRGGTRHTHCVCNVEGDLFICRRTDALLVLTLLLVSGNVLSYDGVHPPDSLAVTAAGVGVPLPEVSSTNTIAGVRIGLIGDKFVVNPTTKEMEDSKLDLLLAGSESGILMIEGYCDFLPEEKLVQAPLAKASAPSL</sequence>
<dbReference type="AlphaFoldDB" id="A0A2U1MPG7"/>
<dbReference type="OrthoDB" id="437922at2759"/>
<feature type="region of interest" description="Disordered" evidence="1">
    <location>
        <begin position="1"/>
        <end position="20"/>
    </location>
</feature>
<keyword evidence="4" id="KW-1185">Reference proteome</keyword>
<evidence type="ECO:0000256" key="1">
    <source>
        <dbReference type="SAM" id="MobiDB-lite"/>
    </source>
</evidence>
<evidence type="ECO:0000313" key="4">
    <source>
        <dbReference type="Proteomes" id="UP000245207"/>
    </source>
</evidence>
<dbReference type="SUPFAM" id="SSF55666">
    <property type="entry name" value="Ribonuclease PH domain 2-like"/>
    <property type="match status" value="1"/>
</dbReference>
<dbReference type="GO" id="GO:0000175">
    <property type="term" value="F:3'-5'-RNA exonuclease activity"/>
    <property type="evidence" value="ECO:0007669"/>
    <property type="project" value="TreeGrafter"/>
</dbReference>
<name>A0A2U1MPG7_ARTAN</name>
<evidence type="ECO:0000259" key="2">
    <source>
        <dbReference type="Pfam" id="PF03725"/>
    </source>
</evidence>
<proteinExistence type="predicted"/>